<sequence>MGGREEGLCQLPQKRACHARNHCNETMRMMKEELAEGFSIISRSIISAFYHHIISNSGAYWLLPAVDCGDEIWLNAAARSLEMTKTFESHVDFVIKHFYHYNPFHKKKALCSHTHALKVAILNDGLKWVLSLNSFFVFSGLGSVSIRDPDRGSEIGYHGSEWGSLLGNLMVKKRNGYLSASPDRSSCTDEVLPSDEWVGFSLVLVVVYEGVLGFELK</sequence>
<dbReference type="AlphaFoldDB" id="A0AAV4U2W9"/>
<evidence type="ECO:0000313" key="2">
    <source>
        <dbReference type="Proteomes" id="UP001054945"/>
    </source>
</evidence>
<evidence type="ECO:0000313" key="1">
    <source>
        <dbReference type="EMBL" id="GIY52087.1"/>
    </source>
</evidence>
<dbReference type="Proteomes" id="UP001054945">
    <property type="component" value="Unassembled WGS sequence"/>
</dbReference>
<keyword evidence="2" id="KW-1185">Reference proteome</keyword>
<gene>
    <name evidence="1" type="ORF">CEXT_491621</name>
</gene>
<reference evidence="1 2" key="1">
    <citation type="submission" date="2021-06" db="EMBL/GenBank/DDBJ databases">
        <title>Caerostris extrusa draft genome.</title>
        <authorList>
            <person name="Kono N."/>
            <person name="Arakawa K."/>
        </authorList>
    </citation>
    <scope>NUCLEOTIDE SEQUENCE [LARGE SCALE GENOMIC DNA]</scope>
</reference>
<comment type="caution">
    <text evidence="1">The sequence shown here is derived from an EMBL/GenBank/DDBJ whole genome shotgun (WGS) entry which is preliminary data.</text>
</comment>
<accession>A0AAV4U2W9</accession>
<organism evidence="1 2">
    <name type="scientific">Caerostris extrusa</name>
    <name type="common">Bark spider</name>
    <name type="synonym">Caerostris bankana</name>
    <dbReference type="NCBI Taxonomy" id="172846"/>
    <lineage>
        <taxon>Eukaryota</taxon>
        <taxon>Metazoa</taxon>
        <taxon>Ecdysozoa</taxon>
        <taxon>Arthropoda</taxon>
        <taxon>Chelicerata</taxon>
        <taxon>Arachnida</taxon>
        <taxon>Araneae</taxon>
        <taxon>Araneomorphae</taxon>
        <taxon>Entelegynae</taxon>
        <taxon>Araneoidea</taxon>
        <taxon>Araneidae</taxon>
        <taxon>Caerostris</taxon>
    </lineage>
</organism>
<protein>
    <submittedName>
        <fullName evidence="1">Uncharacterized protein</fullName>
    </submittedName>
</protein>
<name>A0AAV4U2W9_CAEEX</name>
<proteinExistence type="predicted"/>
<dbReference type="EMBL" id="BPLR01012192">
    <property type="protein sequence ID" value="GIY52087.1"/>
    <property type="molecule type" value="Genomic_DNA"/>
</dbReference>